<reference evidence="4 5" key="1">
    <citation type="submission" date="2024-10" db="EMBL/GenBank/DDBJ databases">
        <title>Novel secondary metabolite-producing bacteria for plant disease control.</title>
        <authorList>
            <person name="Chevrette M."/>
        </authorList>
    </citation>
    <scope>NUCLEOTIDE SEQUENCE [LARGE SCALE GENOMIC DNA]</scope>
    <source>
        <strain evidence="4 5">J30 TE3557</strain>
    </source>
</reference>
<dbReference type="Pfam" id="PF01734">
    <property type="entry name" value="Patatin"/>
    <property type="match status" value="1"/>
</dbReference>
<comment type="caution">
    <text evidence="4">The sequence shown here is derived from an EMBL/GenBank/DDBJ whole genome shotgun (WGS) entry which is preliminary data.</text>
</comment>
<dbReference type="InterPro" id="IPR002641">
    <property type="entry name" value="PNPLA_dom"/>
</dbReference>
<protein>
    <submittedName>
        <fullName evidence="4">Acylesterase/phospholipase RssA</fullName>
    </submittedName>
</protein>
<keyword evidence="1" id="KW-0443">Lipid metabolism</keyword>
<dbReference type="Gene3D" id="3.40.1090.10">
    <property type="entry name" value="Cytosolic phospholipase A2 catalytic domain"/>
    <property type="match status" value="1"/>
</dbReference>
<dbReference type="InterPro" id="IPR016035">
    <property type="entry name" value="Acyl_Trfase/lysoPLipase"/>
</dbReference>
<dbReference type="RefSeq" id="WP_404594799.1">
    <property type="nucleotide sequence ID" value="NZ_JBIYEW010000003.1"/>
</dbReference>
<evidence type="ECO:0000256" key="1">
    <source>
        <dbReference type="ARBA" id="ARBA00023098"/>
    </source>
</evidence>
<evidence type="ECO:0000313" key="4">
    <source>
        <dbReference type="EMBL" id="MFK4639954.1"/>
    </source>
</evidence>
<gene>
    <name evidence="4" type="ORF">ABIA52_002843</name>
</gene>
<proteinExistence type="predicted"/>
<evidence type="ECO:0000313" key="5">
    <source>
        <dbReference type="Proteomes" id="UP001620520"/>
    </source>
</evidence>
<comment type="caution">
    <text evidence="2">Lacks conserved residue(s) required for the propagation of feature annotation.</text>
</comment>
<dbReference type="EMBL" id="JBIYEW010000003">
    <property type="protein sequence ID" value="MFK4639954.1"/>
    <property type="molecule type" value="Genomic_DNA"/>
</dbReference>
<feature type="short sequence motif" description="GXSXG" evidence="2">
    <location>
        <begin position="36"/>
        <end position="40"/>
    </location>
</feature>
<dbReference type="SUPFAM" id="SSF52151">
    <property type="entry name" value="FabD/lysophospholipase-like"/>
    <property type="match status" value="1"/>
</dbReference>
<evidence type="ECO:0000259" key="3">
    <source>
        <dbReference type="PROSITE" id="PS51635"/>
    </source>
</evidence>
<keyword evidence="5" id="KW-1185">Reference proteome</keyword>
<organism evidence="4 5">
    <name type="scientific">Paenarthrobacter histidinolovorans</name>
    <dbReference type="NCBI Taxonomy" id="43664"/>
    <lineage>
        <taxon>Bacteria</taxon>
        <taxon>Bacillati</taxon>
        <taxon>Actinomycetota</taxon>
        <taxon>Actinomycetes</taxon>
        <taxon>Micrococcales</taxon>
        <taxon>Micrococcaceae</taxon>
        <taxon>Paenarthrobacter</taxon>
    </lineage>
</organism>
<dbReference type="PROSITE" id="PS51635">
    <property type="entry name" value="PNPLA"/>
    <property type="match status" value="1"/>
</dbReference>
<sequence>MKRSLVLAGGGMRVAWQTGVVNALAEEGFEFQHIDGTSGGILTAGMMLSGLSAQEMCSRWSSVDVKDFSSALPLADYVRGPWSLPALGDADGILTRIFPALGISAESIRDRAGRSGRRPRFLQRSGVHLETMPCHRCRAH</sequence>
<accession>A0ABW8N8Q2</accession>
<evidence type="ECO:0000256" key="2">
    <source>
        <dbReference type="PROSITE-ProRule" id="PRU01161"/>
    </source>
</evidence>
<feature type="domain" description="PNPLA" evidence="3">
    <location>
        <begin position="5"/>
        <end position="140"/>
    </location>
</feature>
<dbReference type="Proteomes" id="UP001620520">
    <property type="component" value="Unassembled WGS sequence"/>
</dbReference>
<name>A0ABW8N8Q2_9MICC</name>